<dbReference type="EMBL" id="JAQOWY010000465">
    <property type="protein sequence ID" value="KAK1841663.1"/>
    <property type="molecule type" value="Genomic_DNA"/>
</dbReference>
<dbReference type="AlphaFoldDB" id="A0AAD9A5D9"/>
<proteinExistence type="predicted"/>
<name>A0AAD9A5D9_9PEZI</name>
<dbReference type="Proteomes" id="UP001243330">
    <property type="component" value="Unassembled WGS sequence"/>
</dbReference>
<keyword evidence="2" id="KW-1185">Reference proteome</keyword>
<evidence type="ECO:0000313" key="2">
    <source>
        <dbReference type="Proteomes" id="UP001243330"/>
    </source>
</evidence>
<organism evidence="1 2">
    <name type="scientific">Colletotrichum chrysophilum</name>
    <dbReference type="NCBI Taxonomy" id="1836956"/>
    <lineage>
        <taxon>Eukaryota</taxon>
        <taxon>Fungi</taxon>
        <taxon>Dikarya</taxon>
        <taxon>Ascomycota</taxon>
        <taxon>Pezizomycotina</taxon>
        <taxon>Sordariomycetes</taxon>
        <taxon>Hypocreomycetidae</taxon>
        <taxon>Glomerellales</taxon>
        <taxon>Glomerellaceae</taxon>
        <taxon>Colletotrichum</taxon>
        <taxon>Colletotrichum gloeosporioides species complex</taxon>
    </lineage>
</organism>
<gene>
    <name evidence="1" type="ORF">CCHR01_15701</name>
</gene>
<accession>A0AAD9A5D9</accession>
<protein>
    <submittedName>
        <fullName evidence="1">Uncharacterized protein</fullName>
    </submittedName>
</protein>
<reference evidence="1" key="1">
    <citation type="submission" date="2023-01" db="EMBL/GenBank/DDBJ databases">
        <title>Colletotrichum chrysophilum M932 genome sequence.</title>
        <authorList>
            <person name="Baroncelli R."/>
        </authorList>
    </citation>
    <scope>NUCLEOTIDE SEQUENCE</scope>
    <source>
        <strain evidence="1">M932</strain>
    </source>
</reference>
<sequence length="73" mass="8028">MSGGVDQWWPVVVAHAGTIAGRIDLELARVEGPGRHQWLKWTSTSVLRRILNEAKAALQRPTTHGSGRTARTD</sequence>
<evidence type="ECO:0000313" key="1">
    <source>
        <dbReference type="EMBL" id="KAK1841663.1"/>
    </source>
</evidence>
<comment type="caution">
    <text evidence="1">The sequence shown here is derived from an EMBL/GenBank/DDBJ whole genome shotgun (WGS) entry which is preliminary data.</text>
</comment>